<dbReference type="GO" id="GO:0006457">
    <property type="term" value="P:protein folding"/>
    <property type="evidence" value="ECO:0007669"/>
    <property type="project" value="UniProtKB-UniRule"/>
</dbReference>
<dbReference type="PROSITE" id="PS50198">
    <property type="entry name" value="PPIC_PPIASE_2"/>
    <property type="match status" value="2"/>
</dbReference>
<dbReference type="Proteomes" id="UP000294441">
    <property type="component" value="Chromosome 1"/>
</dbReference>
<dbReference type="PANTHER" id="PTHR47637:SF1">
    <property type="entry name" value="CHAPERONE SURA"/>
    <property type="match status" value="1"/>
</dbReference>
<evidence type="ECO:0000313" key="9">
    <source>
        <dbReference type="EMBL" id="VFP82244.1"/>
    </source>
</evidence>
<dbReference type="GO" id="GO:0030288">
    <property type="term" value="C:outer membrane-bounded periplasmic space"/>
    <property type="evidence" value="ECO:0007669"/>
    <property type="project" value="InterPro"/>
</dbReference>
<evidence type="ECO:0000256" key="2">
    <source>
        <dbReference type="ARBA" id="ARBA00022737"/>
    </source>
</evidence>
<dbReference type="AlphaFoldDB" id="A0A451D954"/>
<name>A0A451D954_9GAMM</name>
<evidence type="ECO:0000256" key="6">
    <source>
        <dbReference type="ARBA" id="ARBA00023235"/>
    </source>
</evidence>
<proteinExistence type="inferred from homology"/>
<evidence type="ECO:0000256" key="5">
    <source>
        <dbReference type="ARBA" id="ARBA00023186"/>
    </source>
</evidence>
<dbReference type="InterPro" id="IPR050280">
    <property type="entry name" value="OMP_Chaperone_SurA"/>
</dbReference>
<dbReference type="GO" id="GO:0042277">
    <property type="term" value="F:peptide binding"/>
    <property type="evidence" value="ECO:0007669"/>
    <property type="project" value="InterPro"/>
</dbReference>
<evidence type="ECO:0000256" key="1">
    <source>
        <dbReference type="ARBA" id="ARBA00022729"/>
    </source>
</evidence>
<dbReference type="InterPro" id="IPR015391">
    <property type="entry name" value="SurA_N"/>
</dbReference>
<dbReference type="EC" id="5.2.1.8" evidence="7"/>
<dbReference type="HAMAP" id="MF_01183">
    <property type="entry name" value="Chaperone_SurA"/>
    <property type="match status" value="1"/>
</dbReference>
<keyword evidence="6 7" id="KW-0413">Isomerase</keyword>
<keyword evidence="2 7" id="KW-0677">Repeat</keyword>
<gene>
    <name evidence="7 9" type="primary">surA</name>
    <name evidence="9" type="ORF">ERCICURV3402_607</name>
</gene>
<feature type="domain" description="PpiC" evidence="8">
    <location>
        <begin position="175"/>
        <end position="272"/>
    </location>
</feature>
<feature type="domain" description="PpiC" evidence="8">
    <location>
        <begin position="282"/>
        <end position="381"/>
    </location>
</feature>
<dbReference type="RefSeq" id="WP_157992834.1">
    <property type="nucleotide sequence ID" value="NZ_LR217713.1"/>
</dbReference>
<dbReference type="InterPro" id="IPR023034">
    <property type="entry name" value="PPIase_SurA"/>
</dbReference>
<keyword evidence="3 7" id="KW-0574">Periplasm</keyword>
<feature type="chain" id="PRO_5019594020" description="Chaperone SurA" evidence="7">
    <location>
        <begin position="21"/>
        <end position="429"/>
    </location>
</feature>
<evidence type="ECO:0000259" key="8">
    <source>
        <dbReference type="PROSITE" id="PS50198"/>
    </source>
</evidence>
<sequence length="429" mass="48865" precursor="true">MTYWKVLVLSAGLVSSTAFSSPHVVDQVAAVVNHSVVLKSDADRMIQSIKNEAIKTGQSLPNKNVLYHQVLEQLIINSILLQKSKQLGLYVNDSQLQKAISKIAQQKKMSVSQLIRSLSDSGINYASYREMIRHNLMVLELRTNEVRRRFSIMPEEINSLVSYLEAQNSSNFVFKLSHILLPLSENLTQKEALNRENMAVQLVHQARTGSNFSKLVTDYSSGVQNLIEEDMGWRKLRDLPSLFSSFLMKANKGDIIGPIRSGMGWHILKVNDIDGKKKKISSHQVHVRHVFLRSSPVVSDSQLRSKLLQVSSEISNGRIFSQVEQDLYQDFQSEYNGGDLGWRGIEEFDDLFRNILVGLKNGEVSQPIHSDSGWHIVQLLDSRVIDITDMEQKEEAYQILLERKLPIATLDWIEDERHFAYVKICDENN</sequence>
<protein>
    <recommendedName>
        <fullName evidence="7">Chaperone SurA</fullName>
    </recommendedName>
    <alternativeName>
        <fullName evidence="7">Peptidyl-prolyl cis-trans isomerase SurA</fullName>
        <shortName evidence="7">PPIase SurA</shortName>
        <ecNumber evidence="7">5.2.1.8</ecNumber>
    </alternativeName>
    <alternativeName>
        <fullName evidence="7">Rotamase SurA</fullName>
    </alternativeName>
</protein>
<evidence type="ECO:0000313" key="10">
    <source>
        <dbReference type="Proteomes" id="UP000294441"/>
    </source>
</evidence>
<feature type="signal peptide" evidence="7">
    <location>
        <begin position="1"/>
        <end position="20"/>
    </location>
</feature>
<dbReference type="InterPro" id="IPR000297">
    <property type="entry name" value="PPIase_PpiC"/>
</dbReference>
<accession>A0A451D954</accession>
<dbReference type="SUPFAM" id="SSF109998">
    <property type="entry name" value="Triger factor/SurA peptide-binding domain-like"/>
    <property type="match status" value="1"/>
</dbReference>
<evidence type="ECO:0000256" key="3">
    <source>
        <dbReference type="ARBA" id="ARBA00022764"/>
    </source>
</evidence>
<dbReference type="SUPFAM" id="SSF54534">
    <property type="entry name" value="FKBP-like"/>
    <property type="match status" value="2"/>
</dbReference>
<comment type="catalytic activity">
    <reaction evidence="7">
        <text>[protein]-peptidylproline (omega=180) = [protein]-peptidylproline (omega=0)</text>
        <dbReference type="Rhea" id="RHEA:16237"/>
        <dbReference type="Rhea" id="RHEA-COMP:10747"/>
        <dbReference type="Rhea" id="RHEA-COMP:10748"/>
        <dbReference type="ChEBI" id="CHEBI:83833"/>
        <dbReference type="ChEBI" id="CHEBI:83834"/>
        <dbReference type="EC" id="5.2.1.8"/>
    </reaction>
</comment>
<evidence type="ECO:0000256" key="7">
    <source>
        <dbReference type="HAMAP-Rule" id="MF_01183"/>
    </source>
</evidence>
<keyword evidence="5 7" id="KW-0143">Chaperone</keyword>
<dbReference type="Gene3D" id="3.10.50.40">
    <property type="match status" value="2"/>
</dbReference>
<dbReference type="OrthoDB" id="14196at2"/>
<dbReference type="GeneID" id="66304882"/>
<dbReference type="NCBIfam" id="NF008038">
    <property type="entry name" value="PRK10770.1"/>
    <property type="match status" value="1"/>
</dbReference>
<dbReference type="Pfam" id="PF00639">
    <property type="entry name" value="Rotamase"/>
    <property type="match status" value="2"/>
</dbReference>
<dbReference type="Pfam" id="PF09312">
    <property type="entry name" value="SurA_N"/>
    <property type="match status" value="1"/>
</dbReference>
<evidence type="ECO:0000256" key="4">
    <source>
        <dbReference type="ARBA" id="ARBA00023110"/>
    </source>
</evidence>
<dbReference type="PANTHER" id="PTHR47637">
    <property type="entry name" value="CHAPERONE SURA"/>
    <property type="match status" value="1"/>
</dbReference>
<comment type="function">
    <text evidence="7">Chaperone involved in the correct folding and assembly of outer membrane proteins. Recognizes specific patterns of aromatic residues and the orientation of their side chains, which are found more frequently in integral outer membrane proteins. May act in both early periplasmic and late outer membrane-associated steps of protein maturation.</text>
</comment>
<keyword evidence="4 7" id="KW-0697">Rotamase</keyword>
<organism evidence="9 10">
    <name type="scientific">Candidatus Erwinia haradaeae</name>
    <dbReference type="NCBI Taxonomy" id="1922217"/>
    <lineage>
        <taxon>Bacteria</taxon>
        <taxon>Pseudomonadati</taxon>
        <taxon>Pseudomonadota</taxon>
        <taxon>Gammaproteobacteria</taxon>
        <taxon>Enterobacterales</taxon>
        <taxon>Erwiniaceae</taxon>
        <taxon>Erwinia</taxon>
    </lineage>
</organism>
<dbReference type="GO" id="GO:0051082">
    <property type="term" value="F:unfolded protein binding"/>
    <property type="evidence" value="ECO:0007669"/>
    <property type="project" value="UniProtKB-UniRule"/>
</dbReference>
<comment type="subcellular location">
    <subcellularLocation>
        <location evidence="7">Periplasm</location>
    </subcellularLocation>
    <text evidence="7">Is capable of associating with the outer membrane.</text>
</comment>
<comment type="domain">
    <text evidence="7">The PPIase activity resides only in the second parvulin domain. The N-terminal region and the C-terminal tail are necessary and sufficient for the chaperone activity of SurA. The PPIase activity is dispensable for SurA to function as a chaperone. The N-terminal region and the C-terminal tail are also required for porin recognition.</text>
</comment>
<dbReference type="GO" id="GO:0043165">
    <property type="term" value="P:Gram-negative-bacterium-type cell outer membrane assembly"/>
    <property type="evidence" value="ECO:0007669"/>
    <property type="project" value="InterPro"/>
</dbReference>
<dbReference type="GO" id="GO:0003755">
    <property type="term" value="F:peptidyl-prolyl cis-trans isomerase activity"/>
    <property type="evidence" value="ECO:0007669"/>
    <property type="project" value="UniProtKB-UniRule"/>
</dbReference>
<keyword evidence="1 7" id="KW-0732">Signal</keyword>
<reference evidence="9 10" key="1">
    <citation type="submission" date="2019-02" db="EMBL/GenBank/DDBJ databases">
        <authorList>
            <person name="Manzano-Marin A."/>
            <person name="Manzano-Marin A."/>
        </authorList>
    </citation>
    <scope>NUCLEOTIDE SEQUENCE [LARGE SCALE GENOMIC DNA]</scope>
    <source>
        <strain evidence="9 10">ErCicurvipes</strain>
    </source>
</reference>
<dbReference type="InterPro" id="IPR046357">
    <property type="entry name" value="PPIase_dom_sf"/>
</dbReference>
<dbReference type="Gene3D" id="1.10.4030.10">
    <property type="entry name" value="Porin chaperone SurA, peptide-binding domain"/>
    <property type="match status" value="1"/>
</dbReference>
<dbReference type="EMBL" id="LR217713">
    <property type="protein sequence ID" value="VFP82244.1"/>
    <property type="molecule type" value="Genomic_DNA"/>
</dbReference>
<dbReference type="GO" id="GO:0050821">
    <property type="term" value="P:protein stabilization"/>
    <property type="evidence" value="ECO:0007669"/>
    <property type="project" value="InterPro"/>
</dbReference>
<dbReference type="InterPro" id="IPR027304">
    <property type="entry name" value="Trigger_fact/SurA_dom_sf"/>
</dbReference>